<evidence type="ECO:0000313" key="1">
    <source>
        <dbReference type="EMBL" id="KAF6206629.1"/>
    </source>
</evidence>
<evidence type="ECO:0000313" key="2">
    <source>
        <dbReference type="Proteomes" id="UP000466442"/>
    </source>
</evidence>
<gene>
    <name evidence="1" type="ORF">GE061_017865</name>
</gene>
<name>A0A8S9XDH3_APOLU</name>
<sequence length="249" mass="27477">MELYSEARGVDIGGTSDISVEDFKKALDQLERNTQHTLPVLKKAFVQDTAHIITFLRHKSALHFVIGRLISSDPYEQLEAMECCCNASLGDAKSCSLIANAGAIYMIQIVHGTNTNLVRVALTTLGNLSMSKGATCKLLHEQGLVPALLAALKVDETRELAAKALCQFTYTYLPQLSDAEVMNCIEVSLPFFEKSPEVQWFVSQLSPREAARIYLSASPITLYSLRLLNSVQAITSDNLRQKLCDLTLH</sequence>
<reference evidence="1" key="1">
    <citation type="journal article" date="2021" name="Mol. Ecol. Resour.">
        <title>Apolygus lucorum genome provides insights into omnivorousness and mesophyll feeding.</title>
        <authorList>
            <person name="Liu Y."/>
            <person name="Liu H."/>
            <person name="Wang H."/>
            <person name="Huang T."/>
            <person name="Liu B."/>
            <person name="Yang B."/>
            <person name="Yin L."/>
            <person name="Li B."/>
            <person name="Zhang Y."/>
            <person name="Zhang S."/>
            <person name="Jiang F."/>
            <person name="Zhang X."/>
            <person name="Ren Y."/>
            <person name="Wang B."/>
            <person name="Wang S."/>
            <person name="Lu Y."/>
            <person name="Wu K."/>
            <person name="Fan W."/>
            <person name="Wang G."/>
        </authorList>
    </citation>
    <scope>NUCLEOTIDE SEQUENCE</scope>
    <source>
        <strain evidence="1">12Hb</strain>
    </source>
</reference>
<protein>
    <recommendedName>
        <fullName evidence="3">Armadillo repeat-containing domain-containing protein</fullName>
    </recommendedName>
</protein>
<dbReference type="EMBL" id="WIXP02000008">
    <property type="protein sequence ID" value="KAF6206629.1"/>
    <property type="molecule type" value="Genomic_DNA"/>
</dbReference>
<evidence type="ECO:0008006" key="3">
    <source>
        <dbReference type="Google" id="ProtNLM"/>
    </source>
</evidence>
<accession>A0A8S9XDH3</accession>
<organism evidence="1 2">
    <name type="scientific">Apolygus lucorum</name>
    <name type="common">Small green plant bug</name>
    <name type="synonym">Lygocoris lucorum</name>
    <dbReference type="NCBI Taxonomy" id="248454"/>
    <lineage>
        <taxon>Eukaryota</taxon>
        <taxon>Metazoa</taxon>
        <taxon>Ecdysozoa</taxon>
        <taxon>Arthropoda</taxon>
        <taxon>Hexapoda</taxon>
        <taxon>Insecta</taxon>
        <taxon>Pterygota</taxon>
        <taxon>Neoptera</taxon>
        <taxon>Paraneoptera</taxon>
        <taxon>Hemiptera</taxon>
        <taxon>Heteroptera</taxon>
        <taxon>Panheteroptera</taxon>
        <taxon>Cimicomorpha</taxon>
        <taxon>Miridae</taxon>
        <taxon>Mirini</taxon>
        <taxon>Apolygus</taxon>
    </lineage>
</organism>
<comment type="caution">
    <text evidence="1">The sequence shown here is derived from an EMBL/GenBank/DDBJ whole genome shotgun (WGS) entry which is preliminary data.</text>
</comment>
<dbReference type="InterPro" id="IPR016024">
    <property type="entry name" value="ARM-type_fold"/>
</dbReference>
<keyword evidence="2" id="KW-1185">Reference proteome</keyword>
<dbReference type="Gene3D" id="1.25.10.10">
    <property type="entry name" value="Leucine-rich Repeat Variant"/>
    <property type="match status" value="1"/>
</dbReference>
<dbReference type="Proteomes" id="UP000466442">
    <property type="component" value="Unassembled WGS sequence"/>
</dbReference>
<dbReference type="SUPFAM" id="SSF48371">
    <property type="entry name" value="ARM repeat"/>
    <property type="match status" value="1"/>
</dbReference>
<dbReference type="PANTHER" id="PTHR16356">
    <property type="entry name" value="TRANSMEMBRANE AND COILED-COIL DOMAIN-CONTAINING PROTEIN 6 TMCO6"/>
    <property type="match status" value="1"/>
</dbReference>
<proteinExistence type="predicted"/>
<dbReference type="PANTHER" id="PTHR16356:SF1">
    <property type="entry name" value="TRANSMEMBRANE AND COILED-COIL DOMAIN-CONTAINING PROTEIN 6"/>
    <property type="match status" value="1"/>
</dbReference>
<dbReference type="AlphaFoldDB" id="A0A8S9XDH3"/>
<dbReference type="OrthoDB" id="21522at2759"/>
<dbReference type="InterPro" id="IPR011989">
    <property type="entry name" value="ARM-like"/>
</dbReference>